<keyword evidence="1" id="KW-0472">Membrane</keyword>
<feature type="transmembrane region" description="Helical" evidence="1">
    <location>
        <begin position="40"/>
        <end position="59"/>
    </location>
</feature>
<dbReference type="InterPro" id="IPR007136">
    <property type="entry name" value="DUF347"/>
</dbReference>
<feature type="transmembrane region" description="Helical" evidence="1">
    <location>
        <begin position="135"/>
        <end position="154"/>
    </location>
</feature>
<feature type="transmembrane region" description="Helical" evidence="1">
    <location>
        <begin position="71"/>
        <end position="89"/>
    </location>
</feature>
<proteinExistence type="predicted"/>
<evidence type="ECO:0000313" key="2">
    <source>
        <dbReference type="EMBL" id="GAC16874.1"/>
    </source>
</evidence>
<dbReference type="eggNOG" id="COG4705">
    <property type="taxonomic scope" value="Bacteria"/>
</dbReference>
<keyword evidence="1" id="KW-1133">Transmembrane helix</keyword>
<feature type="transmembrane region" description="Helical" evidence="1">
    <location>
        <begin position="95"/>
        <end position="115"/>
    </location>
</feature>
<name>K6X8D5_9ALTE</name>
<sequence length="254" mass="27976">MNNMTINRVPQIIILYWIIKIAATTLGETGADLFSMTLNLGYHFTILIFIGLFLVCLLFKLKQAKYAPTLYWITFTSSAIAGTAMSDFIDRTMGLGYLLGSTLLFILLIFTLIAWYQKEGSISVERVNTNSSEVFYWIAFLVANTLGTAVGDYMADDLSLGFIISAEILAGILILCAILHYVTRLSGLVLFWIAFVLTRPFGATFGDFLTKSHSQGGIELGTTSSASAIFLSILVLALVFEQVRVNKLAQSKSE</sequence>
<accession>K6X8D5</accession>
<comment type="caution">
    <text evidence="2">The sequence shown here is derived from an EMBL/GenBank/DDBJ whole genome shotgun (WGS) entry which is preliminary data.</text>
</comment>
<evidence type="ECO:0000313" key="3">
    <source>
        <dbReference type="Proteomes" id="UP000006334"/>
    </source>
</evidence>
<dbReference type="Proteomes" id="UP000006334">
    <property type="component" value="Unassembled WGS sequence"/>
</dbReference>
<dbReference type="Pfam" id="PF03988">
    <property type="entry name" value="DUF347"/>
    <property type="match status" value="4"/>
</dbReference>
<protein>
    <recommendedName>
        <fullName evidence="4">Membrane-anchored protein</fullName>
    </recommendedName>
</protein>
<reference evidence="2 3" key="1">
    <citation type="journal article" date="2017" name="Antonie Van Leeuwenhoek">
        <title>Rhizobium rhizosphaerae sp. nov., a novel species isolated from rice rhizosphere.</title>
        <authorList>
            <person name="Zhao J.J."/>
            <person name="Zhang J."/>
            <person name="Zhang R.J."/>
            <person name="Zhang C.W."/>
            <person name="Yin H.Q."/>
            <person name="Zhang X.X."/>
        </authorList>
    </citation>
    <scope>NUCLEOTIDE SEQUENCE [LARGE SCALE GENOMIC DNA]</scope>
    <source>
        <strain evidence="2 3">E3</strain>
    </source>
</reference>
<feature type="transmembrane region" description="Helical" evidence="1">
    <location>
        <begin position="189"/>
        <end position="208"/>
    </location>
</feature>
<feature type="transmembrane region" description="Helical" evidence="1">
    <location>
        <begin position="220"/>
        <end position="240"/>
    </location>
</feature>
<keyword evidence="1" id="KW-0812">Transmembrane</keyword>
<gene>
    <name evidence="2" type="ORF">GLIP_4263</name>
</gene>
<feature type="transmembrane region" description="Helical" evidence="1">
    <location>
        <begin position="160"/>
        <end position="182"/>
    </location>
</feature>
<evidence type="ECO:0008006" key="4">
    <source>
        <dbReference type="Google" id="ProtNLM"/>
    </source>
</evidence>
<dbReference type="AlphaFoldDB" id="K6X8D5"/>
<dbReference type="EMBL" id="BAEN01000076">
    <property type="protein sequence ID" value="GAC16874.1"/>
    <property type="molecule type" value="Genomic_DNA"/>
</dbReference>
<feature type="transmembrane region" description="Helical" evidence="1">
    <location>
        <begin position="12"/>
        <end position="34"/>
    </location>
</feature>
<evidence type="ECO:0000256" key="1">
    <source>
        <dbReference type="SAM" id="Phobius"/>
    </source>
</evidence>
<dbReference type="STRING" id="1127673.GLIP_4263"/>
<organism evidence="2 3">
    <name type="scientific">Aliiglaciecola lipolytica E3</name>
    <dbReference type="NCBI Taxonomy" id="1127673"/>
    <lineage>
        <taxon>Bacteria</taxon>
        <taxon>Pseudomonadati</taxon>
        <taxon>Pseudomonadota</taxon>
        <taxon>Gammaproteobacteria</taxon>
        <taxon>Alteromonadales</taxon>
        <taxon>Alteromonadaceae</taxon>
        <taxon>Aliiglaciecola</taxon>
    </lineage>
</organism>
<keyword evidence="3" id="KW-1185">Reference proteome</keyword>